<gene>
    <name evidence="3" type="ORF">SCF082_LOCUS47590</name>
</gene>
<dbReference type="Proteomes" id="UP001642464">
    <property type="component" value="Unassembled WGS sequence"/>
</dbReference>
<comment type="caution">
    <text evidence="3">The sequence shown here is derived from an EMBL/GenBank/DDBJ whole genome shotgun (WGS) entry which is preliminary data.</text>
</comment>
<dbReference type="PANTHER" id="PTHR47219">
    <property type="entry name" value="RAB GTPASE-ACTIVATING PROTEIN 1-LIKE"/>
    <property type="match status" value="1"/>
</dbReference>
<dbReference type="Gene3D" id="1.10.8.270">
    <property type="entry name" value="putative rabgap domain of human tbc1 domain family member 14 like domains"/>
    <property type="match status" value="1"/>
</dbReference>
<feature type="transmembrane region" description="Helical" evidence="1">
    <location>
        <begin position="235"/>
        <end position="255"/>
    </location>
</feature>
<feature type="transmembrane region" description="Helical" evidence="1">
    <location>
        <begin position="211"/>
        <end position="229"/>
    </location>
</feature>
<feature type="transmembrane region" description="Helical" evidence="1">
    <location>
        <begin position="143"/>
        <end position="162"/>
    </location>
</feature>
<accession>A0ABP0RNV8</accession>
<reference evidence="3 4" key="1">
    <citation type="submission" date="2024-02" db="EMBL/GenBank/DDBJ databases">
        <authorList>
            <person name="Chen Y."/>
            <person name="Shah S."/>
            <person name="Dougan E. K."/>
            <person name="Thang M."/>
            <person name="Chan C."/>
        </authorList>
    </citation>
    <scope>NUCLEOTIDE SEQUENCE [LARGE SCALE GENOMIC DNA]</scope>
</reference>
<keyword evidence="4" id="KW-1185">Reference proteome</keyword>
<dbReference type="SMART" id="SM00164">
    <property type="entry name" value="TBC"/>
    <property type="match status" value="1"/>
</dbReference>
<dbReference type="InterPro" id="IPR000195">
    <property type="entry name" value="Rab-GAP-TBC_dom"/>
</dbReference>
<dbReference type="InterPro" id="IPR035969">
    <property type="entry name" value="Rab-GAP_TBC_sf"/>
</dbReference>
<keyword evidence="1" id="KW-1133">Transmembrane helix</keyword>
<dbReference type="PROSITE" id="PS50086">
    <property type="entry name" value="TBC_RABGAP"/>
    <property type="match status" value="1"/>
</dbReference>
<dbReference type="EMBL" id="CAXAMM010041907">
    <property type="protein sequence ID" value="CAK9101795.1"/>
    <property type="molecule type" value="Genomic_DNA"/>
</dbReference>
<dbReference type="InterPro" id="IPR050302">
    <property type="entry name" value="Rab_GAP_TBC_domain"/>
</dbReference>
<sequence>MAADDPDAEGLWKNLLSEGVLQHFKDSMNEEKPSEFLHLVLKGVPESLRSEAGGVWSGSWAMVWRTLLRARAAEIDAQDFPPLSDVELDPKVSRQIELDLPRRLVTFPEIPHFDLPKQQKMEQILRSYAYHEPQIGYCQGMNYIAGVLLLVLGNVADAYQAFVVFMNGFGLAGFYLDDLPLMLAYSFASLRRMKDSLPQLHDHFCEVKYRFPQFPVAWFMSLFVTILPLPLVKCFWDAVVLKGGPALVVLCVMTLRALRPILMFLGEDDVSFFFDAIKKRLGATLDGCHTRERRSDGGSRREALGTTK</sequence>
<dbReference type="Pfam" id="PF00566">
    <property type="entry name" value="RabGAP-TBC"/>
    <property type="match status" value="1"/>
</dbReference>
<keyword evidence="1" id="KW-0472">Membrane</keyword>
<evidence type="ECO:0000313" key="4">
    <source>
        <dbReference type="Proteomes" id="UP001642464"/>
    </source>
</evidence>
<dbReference type="Gene3D" id="1.10.472.80">
    <property type="entry name" value="Ypt/Rab-GAP domain of gyp1p, domain 3"/>
    <property type="match status" value="1"/>
</dbReference>
<dbReference type="PANTHER" id="PTHR47219:SF9">
    <property type="entry name" value="GTPASE ACTIVATING PROTEIN AND CENTROSOME-ASSOCIATED, ISOFORM B"/>
    <property type="match status" value="1"/>
</dbReference>
<proteinExistence type="predicted"/>
<keyword evidence="1" id="KW-0812">Transmembrane</keyword>
<organism evidence="3 4">
    <name type="scientific">Durusdinium trenchii</name>
    <dbReference type="NCBI Taxonomy" id="1381693"/>
    <lineage>
        <taxon>Eukaryota</taxon>
        <taxon>Sar</taxon>
        <taxon>Alveolata</taxon>
        <taxon>Dinophyceae</taxon>
        <taxon>Suessiales</taxon>
        <taxon>Symbiodiniaceae</taxon>
        <taxon>Durusdinium</taxon>
    </lineage>
</organism>
<name>A0ABP0RNV8_9DINO</name>
<evidence type="ECO:0000259" key="2">
    <source>
        <dbReference type="PROSITE" id="PS50086"/>
    </source>
</evidence>
<dbReference type="SUPFAM" id="SSF47923">
    <property type="entry name" value="Ypt/Rab-GAP domain of gyp1p"/>
    <property type="match status" value="2"/>
</dbReference>
<evidence type="ECO:0000256" key="1">
    <source>
        <dbReference type="SAM" id="Phobius"/>
    </source>
</evidence>
<protein>
    <submittedName>
        <fullName evidence="3">Rab GTPase-activating protein 1-like</fullName>
    </submittedName>
</protein>
<feature type="domain" description="Rab-GAP TBC" evidence="2">
    <location>
        <begin position="54"/>
        <end position="243"/>
    </location>
</feature>
<evidence type="ECO:0000313" key="3">
    <source>
        <dbReference type="EMBL" id="CAK9101795.1"/>
    </source>
</evidence>